<evidence type="ECO:0000313" key="1">
    <source>
        <dbReference type="EMBL" id="MBU2950817.1"/>
    </source>
</evidence>
<sequence>MKKLMTLLLVFLLPAISSAQEDIKQVAVDFEIRNLGFTVNGTFNKTVVKIVKDTKASHVSLSGQAFTKSINTGNHQRDSDLQEDKYFNETEYPQITVETSAFELSGNYQKDISLRVTIKGVLKNIPGTLQLKSTATTKKIQINFKLNRQDFNVGGSSFLMSKDVTVQVSAMVNN</sequence>
<proteinExistence type="predicted"/>
<gene>
    <name evidence="1" type="ORF">KO493_08920</name>
</gene>
<comment type="caution">
    <text evidence="1">The sequence shown here is derived from an EMBL/GenBank/DDBJ whole genome shotgun (WGS) entry which is preliminary data.</text>
</comment>
<accession>A0ACC5U913</accession>
<dbReference type="EMBL" id="JAHKPD010000013">
    <property type="protein sequence ID" value="MBU2950817.1"/>
    <property type="molecule type" value="Genomic_DNA"/>
</dbReference>
<name>A0ACC5U913_9FLAO</name>
<reference evidence="1" key="1">
    <citation type="submission" date="2021-05" db="EMBL/GenBank/DDBJ databases">
        <title>Draft genomes of bacteria isolated from model marine particles.</title>
        <authorList>
            <person name="Datta M.S."/>
            <person name="Schwartzman J.A."/>
            <person name="Enke T.N."/>
            <person name="Saavedra J."/>
            <person name="Cermak N."/>
            <person name="Cordero O.X."/>
        </authorList>
    </citation>
    <scope>NUCLEOTIDE SEQUENCE</scope>
    <source>
        <strain evidence="1">I2M19</strain>
    </source>
</reference>
<protein>
    <submittedName>
        <fullName evidence="1">YceI family protein</fullName>
    </submittedName>
</protein>
<keyword evidence="2" id="KW-1185">Reference proteome</keyword>
<dbReference type="Proteomes" id="UP001647509">
    <property type="component" value="Unassembled WGS sequence"/>
</dbReference>
<organism evidence="1 2">
    <name type="scientific">Pseudotamlana agarivorans</name>
    <dbReference type="NCBI Taxonomy" id="481183"/>
    <lineage>
        <taxon>Bacteria</taxon>
        <taxon>Pseudomonadati</taxon>
        <taxon>Bacteroidota</taxon>
        <taxon>Flavobacteriia</taxon>
        <taxon>Flavobacteriales</taxon>
        <taxon>Flavobacteriaceae</taxon>
        <taxon>Pseudotamlana</taxon>
    </lineage>
</organism>
<evidence type="ECO:0000313" key="2">
    <source>
        <dbReference type="Proteomes" id="UP001647509"/>
    </source>
</evidence>